<comment type="similarity">
    <text evidence="1">Belongs to the CoA-transferase III family.</text>
</comment>
<organism evidence="2 3">
    <name type="scientific">Talaromyces stipitatus (strain ATCC 10500 / CBS 375.48 / QM 6759 / NRRL 1006)</name>
    <name type="common">Penicillium stipitatum</name>
    <dbReference type="NCBI Taxonomy" id="441959"/>
    <lineage>
        <taxon>Eukaryota</taxon>
        <taxon>Fungi</taxon>
        <taxon>Dikarya</taxon>
        <taxon>Ascomycota</taxon>
        <taxon>Pezizomycotina</taxon>
        <taxon>Eurotiomycetes</taxon>
        <taxon>Eurotiomycetidae</taxon>
        <taxon>Eurotiales</taxon>
        <taxon>Trichocomaceae</taxon>
        <taxon>Talaromyces</taxon>
        <taxon>Talaromyces sect. Talaromyces</taxon>
    </lineage>
</organism>
<protein>
    <submittedName>
        <fullName evidence="2">Alpha methylacyl-CoA racemase, putative</fullName>
    </submittedName>
</protein>
<dbReference type="Gene3D" id="3.40.50.10540">
    <property type="entry name" value="Crotonobetainyl-coa:carnitine coa-transferase, domain 1"/>
    <property type="match status" value="1"/>
</dbReference>
<accession>B8MNK1</accession>
<dbReference type="Proteomes" id="UP000001745">
    <property type="component" value="Unassembled WGS sequence"/>
</dbReference>
<dbReference type="PANTHER" id="PTHR48228:SF5">
    <property type="entry name" value="ALPHA-METHYLACYL-COA RACEMASE"/>
    <property type="match status" value="1"/>
</dbReference>
<dbReference type="STRING" id="441959.B8MNK1"/>
<dbReference type="eggNOG" id="KOG3957">
    <property type="taxonomic scope" value="Eukaryota"/>
</dbReference>
<keyword evidence="3" id="KW-1185">Reference proteome</keyword>
<name>B8MNK1_TALSN</name>
<sequence>MASDDTIRQPPLAGLKVLELEGIAMAPFTGMVLADLGCDVVRVDPPLKPQKKTQKRWLDSLCRHKKSIIVDFEVTASRQAFLRLLEAADILIDSYRPGIFDRMIGMNADELCRRYPRLIYARVTGYSRYDARYAHAMGHENNFVAVSGAIPALQHVPPTNSNSNHNSTLSKPTVNYLADFGGGSMSCVVGILAAVIHRSASGKGQIVDASVQQSTSYLATFPLQRRHGQPDNEPSLTGVNNAPWSDIYETSDGKYMMVSSIEDALYERLIRGLGIEPASVPSRTDRGNWPAIRGLLTDRFASQSQDYWRSVFDKMPACVSPVLDVDDVDVHQPLVYLSRTPSLPTIAESMVSENKIPELVSGRGNEEVVRRWLRADDICTDDGSCIRVVSKSKL</sequence>
<dbReference type="VEuPathDB" id="FungiDB:TSTA_103160"/>
<dbReference type="InterPro" id="IPR023606">
    <property type="entry name" value="CoA-Trfase_III_dom_1_sf"/>
</dbReference>
<dbReference type="SUPFAM" id="SSF89796">
    <property type="entry name" value="CoA-transferase family III (CaiB/BaiF)"/>
    <property type="match status" value="1"/>
</dbReference>
<dbReference type="PhylomeDB" id="B8MNK1"/>
<evidence type="ECO:0000313" key="2">
    <source>
        <dbReference type="EMBL" id="EED14090.1"/>
    </source>
</evidence>
<dbReference type="PANTHER" id="PTHR48228">
    <property type="entry name" value="SUCCINYL-COA--D-CITRAMALATE COA-TRANSFERASE"/>
    <property type="match status" value="1"/>
</dbReference>
<dbReference type="InterPro" id="IPR044855">
    <property type="entry name" value="CoA-Trfase_III_dom3_sf"/>
</dbReference>
<reference evidence="3" key="1">
    <citation type="journal article" date="2015" name="Genome Announc.">
        <title>Genome sequence of the AIDS-associated pathogen Penicillium marneffei (ATCC18224) and its near taxonomic relative Talaromyces stipitatus (ATCC10500).</title>
        <authorList>
            <person name="Nierman W.C."/>
            <person name="Fedorova-Abrams N.D."/>
            <person name="Andrianopoulos A."/>
        </authorList>
    </citation>
    <scope>NUCLEOTIDE SEQUENCE [LARGE SCALE GENOMIC DNA]</scope>
    <source>
        <strain evidence="3">ATCC 10500 / CBS 375.48 / QM 6759 / NRRL 1006</strain>
    </source>
</reference>
<dbReference type="RefSeq" id="XP_002486328.1">
    <property type="nucleotide sequence ID" value="XM_002486283.1"/>
</dbReference>
<dbReference type="AlphaFoldDB" id="B8MNK1"/>
<evidence type="ECO:0000256" key="1">
    <source>
        <dbReference type="ARBA" id="ARBA00008383"/>
    </source>
</evidence>
<gene>
    <name evidence="2" type="ORF">TSTA_103160</name>
</gene>
<dbReference type="InParanoid" id="B8MNK1"/>
<dbReference type="InterPro" id="IPR050509">
    <property type="entry name" value="CoA-transferase_III"/>
</dbReference>
<proteinExistence type="inferred from homology"/>
<dbReference type="EMBL" id="EQ962658">
    <property type="protein sequence ID" value="EED14090.1"/>
    <property type="molecule type" value="Genomic_DNA"/>
</dbReference>
<dbReference type="Pfam" id="PF02515">
    <property type="entry name" value="CoA_transf_3"/>
    <property type="match status" value="1"/>
</dbReference>
<evidence type="ECO:0000313" key="3">
    <source>
        <dbReference type="Proteomes" id="UP000001745"/>
    </source>
</evidence>
<dbReference type="OrthoDB" id="16747at2759"/>
<dbReference type="GeneID" id="8103019"/>
<dbReference type="HOGENOM" id="CLU_033975_5_0_1"/>
<dbReference type="InterPro" id="IPR003673">
    <property type="entry name" value="CoA-Trfase_fam_III"/>
</dbReference>
<dbReference type="GO" id="GO:0003824">
    <property type="term" value="F:catalytic activity"/>
    <property type="evidence" value="ECO:0007669"/>
    <property type="project" value="InterPro"/>
</dbReference>
<dbReference type="Gene3D" id="3.30.1540.10">
    <property type="entry name" value="formyl-coa transferase, domain 3"/>
    <property type="match status" value="1"/>
</dbReference>